<comment type="similarity">
    <text evidence="2">Belongs to the WD repeat EDC4 family.</text>
</comment>
<dbReference type="PANTHER" id="PTHR15598">
    <property type="entry name" value="ENHANCER OF MRNA-DECAPPING PROTEIN 4"/>
    <property type="match status" value="1"/>
</dbReference>
<keyword evidence="3" id="KW-0963">Cytoplasm</keyword>
<feature type="region of interest" description="Disordered" evidence="8">
    <location>
        <begin position="1"/>
        <end position="102"/>
    </location>
</feature>
<feature type="compositionally biased region" description="Low complexity" evidence="8">
    <location>
        <begin position="568"/>
        <end position="585"/>
    </location>
</feature>
<feature type="domain" description="Enhancer of mRNA-decapping protein 4 C-terminal" evidence="10">
    <location>
        <begin position="1039"/>
        <end position="1151"/>
    </location>
</feature>
<evidence type="ECO:0000256" key="7">
    <source>
        <dbReference type="SAM" id="Coils"/>
    </source>
</evidence>
<keyword evidence="5" id="KW-0677">Repeat</keyword>
<feature type="compositionally biased region" description="Low complexity" evidence="8">
    <location>
        <begin position="615"/>
        <end position="639"/>
    </location>
</feature>
<feature type="compositionally biased region" description="Polar residues" evidence="8">
    <location>
        <begin position="53"/>
        <end position="62"/>
    </location>
</feature>
<evidence type="ECO:0000256" key="1">
    <source>
        <dbReference type="ARBA" id="ARBA00004201"/>
    </source>
</evidence>
<feature type="domain" description="Enhancer of mRNA-decapping protein 4 WD40 repeat region" evidence="9">
    <location>
        <begin position="132"/>
        <end position="227"/>
    </location>
</feature>
<dbReference type="PANTHER" id="PTHR15598:SF5">
    <property type="entry name" value="ENHANCER OF MRNA-DECAPPING PROTEIN 4"/>
    <property type="match status" value="1"/>
</dbReference>
<feature type="compositionally biased region" description="Pro residues" evidence="8">
    <location>
        <begin position="605"/>
        <end position="614"/>
    </location>
</feature>
<feature type="compositionally biased region" description="Pro residues" evidence="8">
    <location>
        <begin position="733"/>
        <end position="763"/>
    </location>
</feature>
<dbReference type="InterPro" id="IPR032401">
    <property type="entry name" value="EDC4_WD40"/>
</dbReference>
<evidence type="ECO:0000256" key="8">
    <source>
        <dbReference type="SAM" id="MobiDB-lite"/>
    </source>
</evidence>
<feature type="compositionally biased region" description="Polar residues" evidence="8">
    <location>
        <begin position="700"/>
        <end position="713"/>
    </location>
</feature>
<gene>
    <name evidence="11" type="primary">g8437</name>
    <name evidence="11" type="ORF">VP750_LOCUS7248</name>
</gene>
<dbReference type="InterPro" id="IPR044938">
    <property type="entry name" value="EDC4_C_sf"/>
</dbReference>
<dbReference type="InterPro" id="IPR036322">
    <property type="entry name" value="WD40_repeat_dom_sf"/>
</dbReference>
<accession>A0ABP1G2X6</accession>
<keyword evidence="12" id="KW-1185">Reference proteome</keyword>
<feature type="coiled-coil region" evidence="7">
    <location>
        <begin position="789"/>
        <end position="816"/>
    </location>
</feature>
<comment type="subcellular location">
    <subcellularLocation>
        <location evidence="1">Cytoplasm</location>
        <location evidence="1">P-body</location>
    </subcellularLocation>
</comment>
<dbReference type="InterPro" id="IPR015943">
    <property type="entry name" value="WD40/YVTN_repeat-like_dom_sf"/>
</dbReference>
<evidence type="ECO:0000259" key="9">
    <source>
        <dbReference type="Pfam" id="PF16529"/>
    </source>
</evidence>
<evidence type="ECO:0000313" key="12">
    <source>
        <dbReference type="Proteomes" id="UP001497392"/>
    </source>
</evidence>
<keyword evidence="4" id="KW-0853">WD repeat</keyword>
<dbReference type="Pfam" id="PF16529">
    <property type="entry name" value="Ge1_WD40"/>
    <property type="match status" value="1"/>
</dbReference>
<dbReference type="SUPFAM" id="SSF50978">
    <property type="entry name" value="WD40 repeat-like"/>
    <property type="match status" value="1"/>
</dbReference>
<evidence type="ECO:0000256" key="5">
    <source>
        <dbReference type="ARBA" id="ARBA00022737"/>
    </source>
</evidence>
<evidence type="ECO:0000256" key="3">
    <source>
        <dbReference type="ARBA" id="ARBA00022490"/>
    </source>
</evidence>
<evidence type="ECO:0000313" key="11">
    <source>
        <dbReference type="EMBL" id="CAL5225589.1"/>
    </source>
</evidence>
<keyword evidence="6 7" id="KW-0175">Coiled coil</keyword>
<dbReference type="Gene3D" id="1.10.220.100">
    <property type="entry name" value="conserved c-terminal region of ge- 1"/>
    <property type="match status" value="1"/>
</dbReference>
<dbReference type="InterPro" id="IPR049404">
    <property type="entry name" value="EDC4_C"/>
</dbReference>
<feature type="compositionally biased region" description="Low complexity" evidence="8">
    <location>
        <begin position="549"/>
        <end position="558"/>
    </location>
</feature>
<protein>
    <submittedName>
        <fullName evidence="11">G8437 protein</fullName>
    </submittedName>
</protein>
<dbReference type="Proteomes" id="UP001497392">
    <property type="component" value="Unassembled WGS sequence"/>
</dbReference>
<evidence type="ECO:0000256" key="4">
    <source>
        <dbReference type="ARBA" id="ARBA00022574"/>
    </source>
</evidence>
<proteinExistence type="inferred from homology"/>
<feature type="compositionally biased region" description="Low complexity" evidence="8">
    <location>
        <begin position="519"/>
        <end position="539"/>
    </location>
</feature>
<sequence>MDAFLRLAKGLSPANANRDAEKNEEQGQGEDNSYDARVAPSLSPDGQKHDMFSSAQMQSRKSTGAADAIEAALSSGAPGSSQKSKASHGTALPNEPSIKFNIDEGDTQSQLEVTAITMYATDLVKNQLRKQVAVNENYICYALKTGHLRILSKRHAGHKALIKGLQAPVTDMSFQHYTSDRLATADAHGRVMIHLLAHTGEEIVINQLLDLQLGSLHGAGSAVRLAWADTSALGRDSVLAVSTLSGVLTVPWDSRQEALSIDADKLPESVNLLQTGVEITAVAASSRWLAAGTSDGKVLLWSFDAVFNEGSGPSSQAELSAPASSVGSMHWLETPAAHSAGQTATLVVGDAYNRQLQLFSLQADGGLQQEQSLQLESKEGEAGLCNAIVVQPDADLVVLANIDRKAVYVLHVLRSGGASFDYLTKYQLGWPILSMEAEGELSNGVARLFCVQTHAIQAYNLQLTDCIPQQTESAAPKRLTESFAAEAQPEVSSAAPVSSDVMPSHMLADSEEEDGISRPQSAGSTAPAPASSPDQDVALPRPPPPVTTPPAAAVPQPRLLTPKQLKQLAGSRAGSLGSSASAEAGGARDGQLGSSGQPFGLQRAPTPPAKPPSPALSGAPATFGERSSVSEAVAPPASSLPMFGGTIAGGEPVVSQAPEAPSSALNGSASPPMKILKRKKDGDISSAQPDSEGGPAEVYAQSSLAAAKTQQPEETPPKAAPNAPGSQSHAPSLPSPAPAPTPTPTPTPVPVPPTEPPSLPPRSVPARTEAPDQAAKLEALHKKLLSEIKASHNAQLKTLREDMRKETKRLETATQGQVNRLVQLQKETLADERAIVLGEHKAELKTLVSVMSTSINRDLPARIEEMVGRAVASSFAQIQRATGEAVKAAAHDAIAEAIPRELAGPALKAALERSLAAQLRTAVAQPLQDGFRASFQGTLLPAFESACQTMFSQVQATFAGGLAEHLQAAGGTSAAIAASLRESVGQMSSATERLNKQVTEGQQRLLKLAEEAAESKPRVKALTLSQIEARVEDPTIALKQLIKEHKYEEAFAKVLDMSDVDRVTWLCQQLDAVQLLNQEPLPLSQSVLLSLMQQLGSQLGKETPVKLLWIKEAAPNLDPNDALLAPHMREILQALYQQLHACLLSSPPQQARTTKVVVHLVNSLLHQCQ</sequence>
<evidence type="ECO:0000259" key="10">
    <source>
        <dbReference type="Pfam" id="PF21289"/>
    </source>
</evidence>
<feature type="region of interest" description="Disordered" evidence="8">
    <location>
        <begin position="507"/>
        <end position="771"/>
    </location>
</feature>
<dbReference type="Pfam" id="PF21289">
    <property type="entry name" value="EDC4_C"/>
    <property type="match status" value="1"/>
</dbReference>
<evidence type="ECO:0000256" key="6">
    <source>
        <dbReference type="ARBA" id="ARBA00023054"/>
    </source>
</evidence>
<reference evidence="11 12" key="1">
    <citation type="submission" date="2024-06" db="EMBL/GenBank/DDBJ databases">
        <authorList>
            <person name="Kraege A."/>
            <person name="Thomma B."/>
        </authorList>
    </citation>
    <scope>NUCLEOTIDE SEQUENCE [LARGE SCALE GENOMIC DNA]</scope>
</reference>
<comment type="caution">
    <text evidence="11">The sequence shown here is derived from an EMBL/GenBank/DDBJ whole genome shotgun (WGS) entry which is preliminary data.</text>
</comment>
<evidence type="ECO:0000256" key="2">
    <source>
        <dbReference type="ARBA" id="ARBA00009639"/>
    </source>
</evidence>
<organism evidence="11 12">
    <name type="scientific">Coccomyxa viridis</name>
    <dbReference type="NCBI Taxonomy" id="1274662"/>
    <lineage>
        <taxon>Eukaryota</taxon>
        <taxon>Viridiplantae</taxon>
        <taxon>Chlorophyta</taxon>
        <taxon>core chlorophytes</taxon>
        <taxon>Trebouxiophyceae</taxon>
        <taxon>Trebouxiophyceae incertae sedis</taxon>
        <taxon>Coccomyxaceae</taxon>
        <taxon>Coccomyxa</taxon>
    </lineage>
</organism>
<dbReference type="Gene3D" id="2.130.10.10">
    <property type="entry name" value="YVTN repeat-like/Quinoprotein amine dehydrogenase"/>
    <property type="match status" value="1"/>
</dbReference>
<dbReference type="InterPro" id="IPR045152">
    <property type="entry name" value="EDC4-like"/>
</dbReference>
<dbReference type="EMBL" id="CAXHTA020000012">
    <property type="protein sequence ID" value="CAL5225589.1"/>
    <property type="molecule type" value="Genomic_DNA"/>
</dbReference>
<name>A0ABP1G2X6_9CHLO</name>